<sequence>MTGEHVAPNNTVLPWAPFRELPGTSSSIMSQWWSLPIRNEMWKSAVCWRRVLIGVAMDGTISTLIGIRFFRSEIRLMVHVAVSKCRIRSFLSPNAAS</sequence>
<protein>
    <submittedName>
        <fullName evidence="1">Uncharacterized protein</fullName>
    </submittedName>
</protein>
<keyword evidence="2" id="KW-1185">Reference proteome</keyword>
<dbReference type="EMBL" id="JAIWYP010000010">
    <property type="protein sequence ID" value="KAH3754485.1"/>
    <property type="molecule type" value="Genomic_DNA"/>
</dbReference>
<gene>
    <name evidence="1" type="ORF">DPMN_189160</name>
</gene>
<dbReference type="Proteomes" id="UP000828390">
    <property type="component" value="Unassembled WGS sequence"/>
</dbReference>
<accession>A0A9D4DTU9</accession>
<proteinExistence type="predicted"/>
<comment type="caution">
    <text evidence="1">The sequence shown here is derived from an EMBL/GenBank/DDBJ whole genome shotgun (WGS) entry which is preliminary data.</text>
</comment>
<dbReference type="AlphaFoldDB" id="A0A9D4DTU9"/>
<evidence type="ECO:0000313" key="1">
    <source>
        <dbReference type="EMBL" id="KAH3754485.1"/>
    </source>
</evidence>
<evidence type="ECO:0000313" key="2">
    <source>
        <dbReference type="Proteomes" id="UP000828390"/>
    </source>
</evidence>
<name>A0A9D4DTU9_DREPO</name>
<organism evidence="1 2">
    <name type="scientific">Dreissena polymorpha</name>
    <name type="common">Zebra mussel</name>
    <name type="synonym">Mytilus polymorpha</name>
    <dbReference type="NCBI Taxonomy" id="45954"/>
    <lineage>
        <taxon>Eukaryota</taxon>
        <taxon>Metazoa</taxon>
        <taxon>Spiralia</taxon>
        <taxon>Lophotrochozoa</taxon>
        <taxon>Mollusca</taxon>
        <taxon>Bivalvia</taxon>
        <taxon>Autobranchia</taxon>
        <taxon>Heteroconchia</taxon>
        <taxon>Euheterodonta</taxon>
        <taxon>Imparidentia</taxon>
        <taxon>Neoheterodontei</taxon>
        <taxon>Myida</taxon>
        <taxon>Dreissenoidea</taxon>
        <taxon>Dreissenidae</taxon>
        <taxon>Dreissena</taxon>
    </lineage>
</organism>
<reference evidence="1" key="1">
    <citation type="journal article" date="2019" name="bioRxiv">
        <title>The Genome of the Zebra Mussel, Dreissena polymorpha: A Resource for Invasive Species Research.</title>
        <authorList>
            <person name="McCartney M.A."/>
            <person name="Auch B."/>
            <person name="Kono T."/>
            <person name="Mallez S."/>
            <person name="Zhang Y."/>
            <person name="Obille A."/>
            <person name="Becker A."/>
            <person name="Abrahante J.E."/>
            <person name="Garbe J."/>
            <person name="Badalamenti J.P."/>
            <person name="Herman A."/>
            <person name="Mangelson H."/>
            <person name="Liachko I."/>
            <person name="Sullivan S."/>
            <person name="Sone E.D."/>
            <person name="Koren S."/>
            <person name="Silverstein K.A.T."/>
            <person name="Beckman K.B."/>
            <person name="Gohl D.M."/>
        </authorList>
    </citation>
    <scope>NUCLEOTIDE SEQUENCE</scope>
    <source>
        <strain evidence="1">Duluth1</strain>
        <tissue evidence="1">Whole animal</tissue>
    </source>
</reference>
<reference evidence="1" key="2">
    <citation type="submission" date="2020-11" db="EMBL/GenBank/DDBJ databases">
        <authorList>
            <person name="McCartney M.A."/>
            <person name="Auch B."/>
            <person name="Kono T."/>
            <person name="Mallez S."/>
            <person name="Becker A."/>
            <person name="Gohl D.M."/>
            <person name="Silverstein K.A.T."/>
            <person name="Koren S."/>
            <person name="Bechman K.B."/>
            <person name="Herman A."/>
            <person name="Abrahante J.E."/>
            <person name="Garbe J."/>
        </authorList>
    </citation>
    <scope>NUCLEOTIDE SEQUENCE</scope>
    <source>
        <strain evidence="1">Duluth1</strain>
        <tissue evidence="1">Whole animal</tissue>
    </source>
</reference>